<dbReference type="InterPro" id="IPR029044">
    <property type="entry name" value="Nucleotide-diphossugar_trans"/>
</dbReference>
<dbReference type="AlphaFoldDB" id="A0A1F6A042"/>
<evidence type="ECO:0000256" key="1">
    <source>
        <dbReference type="ARBA" id="ARBA00022475"/>
    </source>
</evidence>
<evidence type="ECO:0000256" key="8">
    <source>
        <dbReference type="SAM" id="Phobius"/>
    </source>
</evidence>
<dbReference type="GO" id="GO:0005886">
    <property type="term" value="C:plasma membrane"/>
    <property type="evidence" value="ECO:0007669"/>
    <property type="project" value="TreeGrafter"/>
</dbReference>
<evidence type="ECO:0000256" key="6">
    <source>
        <dbReference type="ARBA" id="ARBA00022989"/>
    </source>
</evidence>
<dbReference type="GO" id="GO:0009103">
    <property type="term" value="P:lipopolysaccharide biosynthetic process"/>
    <property type="evidence" value="ECO:0007669"/>
    <property type="project" value="UniProtKB-KW"/>
</dbReference>
<keyword evidence="3" id="KW-0808">Transferase</keyword>
<protein>
    <recommendedName>
        <fullName evidence="9">Glycosyltransferase 2-like domain-containing protein</fullName>
    </recommendedName>
</protein>
<dbReference type="InterPro" id="IPR001173">
    <property type="entry name" value="Glyco_trans_2-like"/>
</dbReference>
<sequence length="305" mass="34592">MLSVIIPIFNEEDNLPEFIPELNEAVAHLSNSYELLAVNDGSTDKSQTVLTKLEKRYRNLKVFTLRKNFGKSVAYLVGFTKATGDIIVTIDSDGQDKPQEIGKLLGQLKKGYQVVVGWRKNRSDTFLKKLSSLVWNKLLYLFSGIKLHDVNCGLKVFKKEVLNPRYFLGEFHRYLPVTIAMDGYRVTEIEVEHRSRLKGSSKYNYYRIFPAIFDFFTNMFLARFGLKPMHLFGSIGILIFTAGLLINFYLLIVKISGSSIGGRPLLILGLLFTLAGLQLIFTGFLGDLIIRREEISVEHYLSGSA</sequence>
<keyword evidence="6 8" id="KW-1133">Transmembrane helix</keyword>
<gene>
    <name evidence="10" type="ORF">A3D78_01105</name>
</gene>
<dbReference type="GO" id="GO:0099621">
    <property type="term" value="F:undecaprenyl-phosphate 4-deoxy-4-formamido-L-arabinose transferase activity"/>
    <property type="evidence" value="ECO:0007669"/>
    <property type="project" value="TreeGrafter"/>
</dbReference>
<evidence type="ECO:0000256" key="5">
    <source>
        <dbReference type="ARBA" id="ARBA00022985"/>
    </source>
</evidence>
<keyword evidence="2" id="KW-0328">Glycosyltransferase</keyword>
<evidence type="ECO:0000313" key="11">
    <source>
        <dbReference type="Proteomes" id="UP000176253"/>
    </source>
</evidence>
<keyword evidence="4 8" id="KW-0812">Transmembrane</keyword>
<reference evidence="10 11" key="1">
    <citation type="journal article" date="2016" name="Nat. Commun.">
        <title>Thousands of microbial genomes shed light on interconnected biogeochemical processes in an aquifer system.</title>
        <authorList>
            <person name="Anantharaman K."/>
            <person name="Brown C.T."/>
            <person name="Hug L.A."/>
            <person name="Sharon I."/>
            <person name="Castelle C.J."/>
            <person name="Probst A.J."/>
            <person name="Thomas B.C."/>
            <person name="Singh A."/>
            <person name="Wilkins M.J."/>
            <person name="Karaoz U."/>
            <person name="Brodie E.L."/>
            <person name="Williams K.H."/>
            <person name="Hubbard S.S."/>
            <person name="Banfield J.F."/>
        </authorList>
    </citation>
    <scope>NUCLEOTIDE SEQUENCE [LARGE SCALE GENOMIC DNA]</scope>
</reference>
<proteinExistence type="predicted"/>
<keyword evidence="1" id="KW-1003">Cell membrane</keyword>
<dbReference type="SUPFAM" id="SSF53448">
    <property type="entry name" value="Nucleotide-diphospho-sugar transferases"/>
    <property type="match status" value="1"/>
</dbReference>
<evidence type="ECO:0000256" key="2">
    <source>
        <dbReference type="ARBA" id="ARBA00022676"/>
    </source>
</evidence>
<evidence type="ECO:0000313" key="10">
    <source>
        <dbReference type="EMBL" id="OGG18078.1"/>
    </source>
</evidence>
<accession>A0A1F6A042</accession>
<dbReference type="CDD" id="cd04187">
    <property type="entry name" value="DPM1_like_bac"/>
    <property type="match status" value="1"/>
</dbReference>
<keyword evidence="5" id="KW-0448">Lipopolysaccharide biosynthesis</keyword>
<comment type="caution">
    <text evidence="10">The sequence shown here is derived from an EMBL/GenBank/DDBJ whole genome shotgun (WGS) entry which is preliminary data.</text>
</comment>
<evidence type="ECO:0000259" key="9">
    <source>
        <dbReference type="Pfam" id="PF00535"/>
    </source>
</evidence>
<dbReference type="Gene3D" id="3.90.550.10">
    <property type="entry name" value="Spore Coat Polysaccharide Biosynthesis Protein SpsA, Chain A"/>
    <property type="match status" value="1"/>
</dbReference>
<feature type="transmembrane region" description="Helical" evidence="8">
    <location>
        <begin position="231"/>
        <end position="253"/>
    </location>
</feature>
<evidence type="ECO:0000256" key="3">
    <source>
        <dbReference type="ARBA" id="ARBA00022679"/>
    </source>
</evidence>
<dbReference type="EMBL" id="MFJM01000023">
    <property type="protein sequence ID" value="OGG18078.1"/>
    <property type="molecule type" value="Genomic_DNA"/>
</dbReference>
<evidence type="ECO:0000256" key="7">
    <source>
        <dbReference type="ARBA" id="ARBA00023136"/>
    </source>
</evidence>
<dbReference type="Pfam" id="PF00535">
    <property type="entry name" value="Glycos_transf_2"/>
    <property type="match status" value="1"/>
</dbReference>
<feature type="transmembrane region" description="Helical" evidence="8">
    <location>
        <begin position="204"/>
        <end position="225"/>
    </location>
</feature>
<evidence type="ECO:0000256" key="4">
    <source>
        <dbReference type="ARBA" id="ARBA00022692"/>
    </source>
</evidence>
<name>A0A1F6A042_9BACT</name>
<dbReference type="STRING" id="1798383.A3D78_01105"/>
<feature type="domain" description="Glycosyltransferase 2-like" evidence="9">
    <location>
        <begin position="3"/>
        <end position="162"/>
    </location>
</feature>
<dbReference type="PANTHER" id="PTHR48090:SF3">
    <property type="entry name" value="UNDECAPRENYL-PHOSPHATE 4-DEOXY-4-FORMAMIDO-L-ARABINOSE TRANSFERASE"/>
    <property type="match status" value="1"/>
</dbReference>
<keyword evidence="7 8" id="KW-0472">Membrane</keyword>
<organism evidence="10 11">
    <name type="scientific">Candidatus Gottesmanbacteria bacterium RIFCSPHIGHO2_02_FULL_39_14</name>
    <dbReference type="NCBI Taxonomy" id="1798383"/>
    <lineage>
        <taxon>Bacteria</taxon>
        <taxon>Candidatus Gottesmaniibacteriota</taxon>
    </lineage>
</organism>
<dbReference type="InterPro" id="IPR050256">
    <property type="entry name" value="Glycosyltransferase_2"/>
</dbReference>
<dbReference type="Proteomes" id="UP000176253">
    <property type="component" value="Unassembled WGS sequence"/>
</dbReference>
<dbReference type="PANTHER" id="PTHR48090">
    <property type="entry name" value="UNDECAPRENYL-PHOSPHATE 4-DEOXY-4-FORMAMIDO-L-ARABINOSE TRANSFERASE-RELATED"/>
    <property type="match status" value="1"/>
</dbReference>
<feature type="transmembrane region" description="Helical" evidence="8">
    <location>
        <begin position="265"/>
        <end position="286"/>
    </location>
</feature>